<name>A0A2U1L5S1_ARTAN</name>
<dbReference type="PANTHER" id="PTHR33710">
    <property type="entry name" value="BNAC02G09200D PROTEIN"/>
    <property type="match status" value="1"/>
</dbReference>
<dbReference type="Gene3D" id="3.60.10.10">
    <property type="entry name" value="Endonuclease/exonuclease/phosphatase"/>
    <property type="match status" value="1"/>
</dbReference>
<evidence type="ECO:0000313" key="1">
    <source>
        <dbReference type="EMBL" id="PWA44356.1"/>
    </source>
</evidence>
<dbReference type="InterPro" id="IPR036691">
    <property type="entry name" value="Endo/exonu/phosph_ase_sf"/>
</dbReference>
<dbReference type="Proteomes" id="UP000245207">
    <property type="component" value="Unassembled WGS sequence"/>
</dbReference>
<dbReference type="GO" id="GO:0003964">
    <property type="term" value="F:RNA-directed DNA polymerase activity"/>
    <property type="evidence" value="ECO:0007669"/>
    <property type="project" value="UniProtKB-KW"/>
</dbReference>
<keyword evidence="2" id="KW-1185">Reference proteome</keyword>
<dbReference type="PANTHER" id="PTHR33710:SF64">
    <property type="entry name" value="ENDONUCLEASE_EXONUCLEASE_PHOSPHATASE DOMAIN-CONTAINING PROTEIN"/>
    <property type="match status" value="1"/>
</dbReference>
<gene>
    <name evidence="1" type="ORF">CTI12_AA527080</name>
</gene>
<sequence>MLHEVFWVSHTCLMRMQLLASIYLFIYSHTNKLLGRNDYEVDVVEVTGRSGGLINLWNPKKFKKFLSMQNTNFLMTSGSLIEDGTVLNVVNIYAPQKITQKRALWDSLQEYYMRENKFTFLARKEKNFKLSKIDRVLVCQEFFNRWPLACLRALPRDYSDHCPLLLTVMDSNYGAKPFRWFNSWLEREGCVEVVMKAFDNCTFEGPPDVVINKKLSCIRGVLRSWWEQVLIKEGEILIHLKNDIERIEKVMEERELEEEEILVWEECKKVSYDKSYMAEQRVGSVKHLNNDVKSGSGETSRRLIANDDVQDPSFRCYSNRTDHHASSLRGYTSYIASFFNCCNVFRRKGDDGTFAIECDGRIRLTNSSSAKGSQLDYVSTFNNDNEFGNNTNTPQLSSVRPFGAVYGSVGGSPCYGGGTGRRNNDNEFGRNTNTPQLFSVRPFDPVYGPVGGSPCDEDLTGKGLTVVDGGNRTPHENISTINCSNTIVVPSALDIGARSPLGLVSTYPILYCSKLQTPPEAMKPSMLHLSLINKKGAPRRPQPFHYFSTSHLYNGFTR</sequence>
<dbReference type="EMBL" id="PKPP01011318">
    <property type="protein sequence ID" value="PWA44356.1"/>
    <property type="molecule type" value="Genomic_DNA"/>
</dbReference>
<dbReference type="AlphaFoldDB" id="A0A2U1L5S1"/>
<comment type="caution">
    <text evidence="1">The sequence shown here is derived from an EMBL/GenBank/DDBJ whole genome shotgun (WGS) entry which is preliminary data.</text>
</comment>
<protein>
    <submittedName>
        <fullName evidence="1">RNA-directed DNA polymerase, eukaryota, Reverse transcriptase zinc-binding domain protein</fullName>
    </submittedName>
</protein>
<dbReference type="SUPFAM" id="SSF56219">
    <property type="entry name" value="DNase I-like"/>
    <property type="match status" value="1"/>
</dbReference>
<proteinExistence type="predicted"/>
<evidence type="ECO:0000313" key="2">
    <source>
        <dbReference type="Proteomes" id="UP000245207"/>
    </source>
</evidence>
<keyword evidence="1" id="KW-0808">Transferase</keyword>
<dbReference type="OrthoDB" id="786283at2759"/>
<reference evidence="1 2" key="1">
    <citation type="journal article" date="2018" name="Mol. Plant">
        <title>The genome of Artemisia annua provides insight into the evolution of Asteraceae family and artemisinin biosynthesis.</title>
        <authorList>
            <person name="Shen Q."/>
            <person name="Zhang L."/>
            <person name="Liao Z."/>
            <person name="Wang S."/>
            <person name="Yan T."/>
            <person name="Shi P."/>
            <person name="Liu M."/>
            <person name="Fu X."/>
            <person name="Pan Q."/>
            <person name="Wang Y."/>
            <person name="Lv Z."/>
            <person name="Lu X."/>
            <person name="Zhang F."/>
            <person name="Jiang W."/>
            <person name="Ma Y."/>
            <person name="Chen M."/>
            <person name="Hao X."/>
            <person name="Li L."/>
            <person name="Tang Y."/>
            <person name="Lv G."/>
            <person name="Zhou Y."/>
            <person name="Sun X."/>
            <person name="Brodelius P.E."/>
            <person name="Rose J.K.C."/>
            <person name="Tang K."/>
        </authorList>
    </citation>
    <scope>NUCLEOTIDE SEQUENCE [LARGE SCALE GENOMIC DNA]</scope>
    <source>
        <strain evidence="2">cv. Huhao1</strain>
        <tissue evidence="1">Leaf</tissue>
    </source>
</reference>
<keyword evidence="1" id="KW-0548">Nucleotidyltransferase</keyword>
<organism evidence="1 2">
    <name type="scientific">Artemisia annua</name>
    <name type="common">Sweet wormwood</name>
    <dbReference type="NCBI Taxonomy" id="35608"/>
    <lineage>
        <taxon>Eukaryota</taxon>
        <taxon>Viridiplantae</taxon>
        <taxon>Streptophyta</taxon>
        <taxon>Embryophyta</taxon>
        <taxon>Tracheophyta</taxon>
        <taxon>Spermatophyta</taxon>
        <taxon>Magnoliopsida</taxon>
        <taxon>eudicotyledons</taxon>
        <taxon>Gunneridae</taxon>
        <taxon>Pentapetalae</taxon>
        <taxon>asterids</taxon>
        <taxon>campanulids</taxon>
        <taxon>Asterales</taxon>
        <taxon>Asteraceae</taxon>
        <taxon>Asteroideae</taxon>
        <taxon>Anthemideae</taxon>
        <taxon>Artemisiinae</taxon>
        <taxon>Artemisia</taxon>
    </lineage>
</organism>
<accession>A0A2U1L5S1</accession>
<keyword evidence="1" id="KW-0695">RNA-directed DNA polymerase</keyword>